<dbReference type="Pfam" id="PF13531">
    <property type="entry name" value="SBP_bac_11"/>
    <property type="match status" value="1"/>
</dbReference>
<dbReference type="GO" id="GO:0015689">
    <property type="term" value="P:molybdate ion transport"/>
    <property type="evidence" value="ECO:0007669"/>
    <property type="project" value="TreeGrafter"/>
</dbReference>
<evidence type="ECO:0000313" key="1">
    <source>
        <dbReference type="EMBL" id="VAW50465.1"/>
    </source>
</evidence>
<dbReference type="GO" id="GO:0030973">
    <property type="term" value="F:molybdate ion binding"/>
    <property type="evidence" value="ECO:0007669"/>
    <property type="project" value="TreeGrafter"/>
</dbReference>
<dbReference type="SUPFAM" id="SSF53850">
    <property type="entry name" value="Periplasmic binding protein-like II"/>
    <property type="match status" value="1"/>
</dbReference>
<dbReference type="PANTHER" id="PTHR30632">
    <property type="entry name" value="MOLYBDATE-BINDING PERIPLASMIC PROTEIN"/>
    <property type="match status" value="1"/>
</dbReference>
<sequence>MKKMKTHRLVAFLMFLSFLMTIAFVLNSATGTAHAAKDAGHGHDYRTFHASGNIDYGKIGDSYTAELSMYLAGNQFMVMEDLIKNFQSKNTDIKTVYVETIPPGQILKKQLLKQGEVNGEKTSMTPDLFASVNINHLRKLKGKGLMNEYIIYTHNKLELMVAKGNPKKIKGPEDLGRDDIVQSHPNPLTEGIFKFYGSEMLKDLKLYEKVTANAKCKSCWAVEGKTWFTSRHHRETPHRIENGDADTGIVWTTEVAYAKQKGRPIEGVAIPAPYNKQDKVGYAIGPMLKARNVKNAQRFLTYLATKDAQDIYAGYGFVPANSDELKIKALTKK</sequence>
<protein>
    <submittedName>
        <fullName evidence="1">ABC transporter, substrate-binding protein (Cluster 6, sulfate/molybdate/tungstate/phosphate)</fullName>
    </submittedName>
</protein>
<reference evidence="1" key="1">
    <citation type="submission" date="2018-06" db="EMBL/GenBank/DDBJ databases">
        <authorList>
            <person name="Zhirakovskaya E."/>
        </authorList>
    </citation>
    <scope>NUCLEOTIDE SEQUENCE</scope>
</reference>
<dbReference type="InterPro" id="IPR050682">
    <property type="entry name" value="ModA/WtpA"/>
</dbReference>
<dbReference type="Gene3D" id="3.40.190.10">
    <property type="entry name" value="Periplasmic binding protein-like II"/>
    <property type="match status" value="3"/>
</dbReference>
<dbReference type="AlphaFoldDB" id="A0A3B0W3N8"/>
<accession>A0A3B0W3N8</accession>
<name>A0A3B0W3N8_9ZZZZ</name>
<organism evidence="1">
    <name type="scientific">hydrothermal vent metagenome</name>
    <dbReference type="NCBI Taxonomy" id="652676"/>
    <lineage>
        <taxon>unclassified sequences</taxon>
        <taxon>metagenomes</taxon>
        <taxon>ecological metagenomes</taxon>
    </lineage>
</organism>
<gene>
    <name evidence="1" type="ORF">MNBD_GAMMA06-1588</name>
</gene>
<dbReference type="EMBL" id="UOFD01000014">
    <property type="protein sequence ID" value="VAW50465.1"/>
    <property type="molecule type" value="Genomic_DNA"/>
</dbReference>
<dbReference type="PANTHER" id="PTHR30632:SF0">
    <property type="entry name" value="SULFATE-BINDING PROTEIN"/>
    <property type="match status" value="1"/>
</dbReference>
<proteinExistence type="predicted"/>